<feature type="signal peptide" evidence="1">
    <location>
        <begin position="1"/>
        <end position="21"/>
    </location>
</feature>
<evidence type="ECO:0008006" key="4">
    <source>
        <dbReference type="Google" id="ProtNLM"/>
    </source>
</evidence>
<proteinExistence type="predicted"/>
<name>A0A1B9H041_9TREE</name>
<keyword evidence="3" id="KW-1185">Reference proteome</keyword>
<dbReference type="EMBL" id="KI669495">
    <property type="protein sequence ID" value="OCF36658.1"/>
    <property type="molecule type" value="Genomic_DNA"/>
</dbReference>
<dbReference type="Proteomes" id="UP000092666">
    <property type="component" value="Unassembled WGS sequence"/>
</dbReference>
<evidence type="ECO:0000256" key="1">
    <source>
        <dbReference type="SAM" id="SignalP"/>
    </source>
</evidence>
<dbReference type="AlphaFoldDB" id="A0A1B9H041"/>
<feature type="chain" id="PRO_5008627485" description="Glycine-rich protein" evidence="1">
    <location>
        <begin position="22"/>
        <end position="187"/>
    </location>
</feature>
<organism evidence="2 3">
    <name type="scientific">Kwoniella heveanensis BCC8398</name>
    <dbReference type="NCBI Taxonomy" id="1296120"/>
    <lineage>
        <taxon>Eukaryota</taxon>
        <taxon>Fungi</taxon>
        <taxon>Dikarya</taxon>
        <taxon>Basidiomycota</taxon>
        <taxon>Agaricomycotina</taxon>
        <taxon>Tremellomycetes</taxon>
        <taxon>Tremellales</taxon>
        <taxon>Cryptococcaceae</taxon>
        <taxon>Kwoniella</taxon>
    </lineage>
</organism>
<reference evidence="2 3" key="1">
    <citation type="submission" date="2013-07" db="EMBL/GenBank/DDBJ databases">
        <title>The Genome Sequence of Cryptococcus heveanensis BCC8398.</title>
        <authorList>
            <consortium name="The Broad Institute Genome Sequencing Platform"/>
            <person name="Cuomo C."/>
            <person name="Litvintseva A."/>
            <person name="Chen Y."/>
            <person name="Heitman J."/>
            <person name="Sun S."/>
            <person name="Springer D."/>
            <person name="Dromer F."/>
            <person name="Young S.K."/>
            <person name="Zeng Q."/>
            <person name="Gargeya S."/>
            <person name="Fitzgerald M."/>
            <person name="Abouelleil A."/>
            <person name="Alvarado L."/>
            <person name="Berlin A.M."/>
            <person name="Chapman S.B."/>
            <person name="Dewar J."/>
            <person name="Goldberg J."/>
            <person name="Griggs A."/>
            <person name="Gujja S."/>
            <person name="Hansen M."/>
            <person name="Howarth C."/>
            <person name="Imamovic A."/>
            <person name="Larimer J."/>
            <person name="McCowan C."/>
            <person name="Murphy C."/>
            <person name="Pearson M."/>
            <person name="Priest M."/>
            <person name="Roberts A."/>
            <person name="Saif S."/>
            <person name="Shea T."/>
            <person name="Sykes S."/>
            <person name="Wortman J."/>
            <person name="Nusbaum C."/>
            <person name="Birren B."/>
        </authorList>
    </citation>
    <scope>NUCLEOTIDE SEQUENCE [LARGE SCALE GENOMIC DNA]</scope>
    <source>
        <strain evidence="2 3">BCC8398</strain>
    </source>
</reference>
<sequence>MRTTIAFAFVAISTSAILVSAAPMAMPDGGSAYTGAGGSAVGGTLTENNSAMKGGLAGGDDILGVASGNAGDGGKATSGTAVGGQGSAVVSYVNGQPVITSSNGGSAYSGVGGNTNGGNINNNNNAGPYYNNNGYRYGYYGYDSAAQNLDALNIASGNAGDGGDASSGAAVGGSSVPINYVPGYRYY</sequence>
<protein>
    <recommendedName>
        <fullName evidence="4">Glycine-rich protein</fullName>
    </recommendedName>
</protein>
<evidence type="ECO:0000313" key="2">
    <source>
        <dbReference type="EMBL" id="OCF36658.1"/>
    </source>
</evidence>
<reference evidence="3" key="2">
    <citation type="submission" date="2013-12" db="EMBL/GenBank/DDBJ databases">
        <title>Evolution of pathogenesis and genome organization in the Tremellales.</title>
        <authorList>
            <person name="Cuomo C."/>
            <person name="Litvintseva A."/>
            <person name="Heitman J."/>
            <person name="Chen Y."/>
            <person name="Sun S."/>
            <person name="Springer D."/>
            <person name="Dromer F."/>
            <person name="Young S."/>
            <person name="Zeng Q."/>
            <person name="Chapman S."/>
            <person name="Gujja S."/>
            <person name="Saif S."/>
            <person name="Birren B."/>
        </authorList>
    </citation>
    <scope>NUCLEOTIDE SEQUENCE [LARGE SCALE GENOMIC DNA]</scope>
    <source>
        <strain evidence="3">BCC8398</strain>
    </source>
</reference>
<keyword evidence="1" id="KW-0732">Signal</keyword>
<evidence type="ECO:0000313" key="3">
    <source>
        <dbReference type="Proteomes" id="UP000092666"/>
    </source>
</evidence>
<gene>
    <name evidence="2" type="ORF">I316_01911</name>
</gene>
<accession>A0A1B9H041</accession>
<dbReference type="OrthoDB" id="10534465at2759"/>